<dbReference type="PANTHER" id="PTHR43669">
    <property type="entry name" value="5-KETO-D-GLUCONATE 5-REDUCTASE"/>
    <property type="match status" value="1"/>
</dbReference>
<feature type="domain" description="HTH luxR-type" evidence="3">
    <location>
        <begin position="370"/>
        <end position="435"/>
    </location>
</feature>
<sequence length="439" mass="46879">MDRLKGKVALITGGAGGCGLAASELFAAEGAKVAILDLPSSQGEAVAARINATGGQALFVAADVSVADQVHRAVSQAQAHFGPITVLMNHAGIIAAGPFLETSEADWDRLMSVNVKSMFLVTKAVLPGMLAAGGGSVICTSSISAVVGTPMEVLYCTTKGACHMFARAQAAAMNSDHANRLATVIRSIGSDALGPAIDTALKGVVDFDMSCAYLFRFNQPALLVHDGYNQRVTERTLKAYLRGGYLLDPFYVACTNNHPTGLWRMSELAPDSFFASGFSILPDIHPCVSSHHGSLIEEIGFIVPVRPRTALVFSLMRGLHKGAFETDETQRLAALTPLIDAIFSQHLHLAHAEDLADPQDSDSQLEDAFVNILQGQLTETQRHVAKLILQGHSSQSISRALGISEGTVKVHRHNIWQRLGIAGNAELFRLFIGYLTKQQ</sequence>
<dbReference type="GO" id="GO:0006355">
    <property type="term" value="P:regulation of DNA-templated transcription"/>
    <property type="evidence" value="ECO:0007669"/>
    <property type="project" value="InterPro"/>
</dbReference>
<dbReference type="PRINTS" id="PR00081">
    <property type="entry name" value="GDHRDH"/>
</dbReference>
<dbReference type="SMART" id="SM00822">
    <property type="entry name" value="PKS_KR"/>
    <property type="match status" value="1"/>
</dbReference>
<dbReference type="InterPro" id="IPR036388">
    <property type="entry name" value="WH-like_DNA-bd_sf"/>
</dbReference>
<name>A0A379KMH6_PSEPU</name>
<dbReference type="InterPro" id="IPR016032">
    <property type="entry name" value="Sig_transdc_resp-reg_C-effctor"/>
</dbReference>
<reference evidence="4 5" key="1">
    <citation type="submission" date="2018-06" db="EMBL/GenBank/DDBJ databases">
        <authorList>
            <consortium name="Pathogen Informatics"/>
            <person name="Doyle S."/>
        </authorList>
    </citation>
    <scope>NUCLEOTIDE SEQUENCE [LARGE SCALE GENOMIC DNA]</scope>
    <source>
        <strain evidence="4 5">NCTC7914</strain>
    </source>
</reference>
<dbReference type="SMART" id="SM00421">
    <property type="entry name" value="HTH_LUXR"/>
    <property type="match status" value="1"/>
</dbReference>
<dbReference type="Pfam" id="PF00196">
    <property type="entry name" value="GerE"/>
    <property type="match status" value="1"/>
</dbReference>
<dbReference type="PANTHER" id="PTHR43669:SF3">
    <property type="entry name" value="ALCOHOL DEHYDROGENASE, PUTATIVE (AFU_ORTHOLOGUE AFUA_3G03445)-RELATED"/>
    <property type="match status" value="1"/>
</dbReference>
<dbReference type="PRINTS" id="PR00038">
    <property type="entry name" value="HTHLUXR"/>
</dbReference>
<dbReference type="AlphaFoldDB" id="A0A379KMH6"/>
<dbReference type="InterPro" id="IPR036291">
    <property type="entry name" value="NAD(P)-bd_dom_sf"/>
</dbReference>
<comment type="similarity">
    <text evidence="1">Belongs to the short-chain dehydrogenases/reductases (SDR) family.</text>
</comment>
<dbReference type="Pfam" id="PF00106">
    <property type="entry name" value="adh_short"/>
    <property type="match status" value="1"/>
</dbReference>
<proteinExistence type="inferred from homology"/>
<dbReference type="InterPro" id="IPR057326">
    <property type="entry name" value="KR_dom"/>
</dbReference>
<dbReference type="Proteomes" id="UP000254602">
    <property type="component" value="Unassembled WGS sequence"/>
</dbReference>
<accession>A0A379KMH6</accession>
<evidence type="ECO:0000259" key="3">
    <source>
        <dbReference type="PROSITE" id="PS50043"/>
    </source>
</evidence>
<evidence type="ECO:0000256" key="2">
    <source>
        <dbReference type="ARBA" id="ARBA00023002"/>
    </source>
</evidence>
<dbReference type="PROSITE" id="PS51257">
    <property type="entry name" value="PROKAR_LIPOPROTEIN"/>
    <property type="match status" value="1"/>
</dbReference>
<dbReference type="EMBL" id="UGUY01000001">
    <property type="protein sequence ID" value="SUD68606.1"/>
    <property type="molecule type" value="Genomic_DNA"/>
</dbReference>
<dbReference type="PROSITE" id="PS00622">
    <property type="entry name" value="HTH_LUXR_1"/>
    <property type="match status" value="1"/>
</dbReference>
<protein>
    <submittedName>
        <fullName evidence="4">LuxR family transcriptional regulator</fullName>
        <ecNumber evidence="4">1.1.1.163</ecNumber>
    </submittedName>
</protein>
<dbReference type="SUPFAM" id="SSF51735">
    <property type="entry name" value="NAD(P)-binding Rossmann-fold domains"/>
    <property type="match status" value="1"/>
</dbReference>
<evidence type="ECO:0000313" key="4">
    <source>
        <dbReference type="EMBL" id="SUD68606.1"/>
    </source>
</evidence>
<gene>
    <name evidence="4" type="primary">cpnA</name>
    <name evidence="4" type="ORF">NCTC7914_02745</name>
</gene>
<dbReference type="EC" id="1.1.1.163" evidence="4"/>
<dbReference type="CDD" id="cd06170">
    <property type="entry name" value="LuxR_C_like"/>
    <property type="match status" value="1"/>
</dbReference>
<dbReference type="GO" id="GO:0003677">
    <property type="term" value="F:DNA binding"/>
    <property type="evidence" value="ECO:0007669"/>
    <property type="project" value="InterPro"/>
</dbReference>
<dbReference type="CDD" id="cd05233">
    <property type="entry name" value="SDR_c"/>
    <property type="match status" value="1"/>
</dbReference>
<dbReference type="Gene3D" id="1.10.10.10">
    <property type="entry name" value="Winged helix-like DNA-binding domain superfamily/Winged helix DNA-binding domain"/>
    <property type="match status" value="1"/>
</dbReference>
<dbReference type="Gene3D" id="3.40.50.720">
    <property type="entry name" value="NAD(P)-binding Rossmann-like Domain"/>
    <property type="match status" value="1"/>
</dbReference>
<dbReference type="InterPro" id="IPR000792">
    <property type="entry name" value="Tscrpt_reg_LuxR_C"/>
</dbReference>
<evidence type="ECO:0000313" key="5">
    <source>
        <dbReference type="Proteomes" id="UP000254602"/>
    </source>
</evidence>
<evidence type="ECO:0000256" key="1">
    <source>
        <dbReference type="ARBA" id="ARBA00006484"/>
    </source>
</evidence>
<dbReference type="InterPro" id="IPR002347">
    <property type="entry name" value="SDR_fam"/>
</dbReference>
<keyword evidence="2 4" id="KW-0560">Oxidoreductase</keyword>
<dbReference type="PROSITE" id="PS50043">
    <property type="entry name" value="HTH_LUXR_2"/>
    <property type="match status" value="1"/>
</dbReference>
<organism evidence="4 5">
    <name type="scientific">Pseudomonas putida</name>
    <name type="common">Arthrobacter siderocapsulatus</name>
    <dbReference type="NCBI Taxonomy" id="303"/>
    <lineage>
        <taxon>Bacteria</taxon>
        <taxon>Pseudomonadati</taxon>
        <taxon>Pseudomonadota</taxon>
        <taxon>Gammaproteobacteria</taxon>
        <taxon>Pseudomonadales</taxon>
        <taxon>Pseudomonadaceae</taxon>
        <taxon>Pseudomonas</taxon>
    </lineage>
</organism>
<dbReference type="GO" id="GO:0055041">
    <property type="term" value="F:cyclopentanol dehydrogenase activity"/>
    <property type="evidence" value="ECO:0007669"/>
    <property type="project" value="UniProtKB-EC"/>
</dbReference>
<dbReference type="SUPFAM" id="SSF46894">
    <property type="entry name" value="C-terminal effector domain of the bipartite response regulators"/>
    <property type="match status" value="1"/>
</dbReference>